<comment type="similarity">
    <text evidence="1">Belongs to the SMC family. SbcC subfamily.</text>
</comment>
<keyword evidence="6" id="KW-1185">Reference proteome</keyword>
<dbReference type="InterPro" id="IPR027417">
    <property type="entry name" value="P-loop_NTPase"/>
</dbReference>
<gene>
    <name evidence="5" type="ORF">Cme02nite_55690</name>
</gene>
<dbReference type="EMBL" id="BONJ01000030">
    <property type="protein sequence ID" value="GIG17237.1"/>
    <property type="molecule type" value="Genomic_DNA"/>
</dbReference>
<evidence type="ECO:0000256" key="2">
    <source>
        <dbReference type="ARBA" id="ARBA00011322"/>
    </source>
</evidence>
<dbReference type="AlphaFoldDB" id="A0A8J3PHE2"/>
<sequence length="554" mass="60568">MLRVALDPIDDDRARRAAHALASASPEHDLIDAVLAEPVDAGTDETLTLHHRLADLSLPEPAAIARLAEGLAAAVEESRGYEERQAKASVRTAELLRLAVDHHEETGDGPCPVCHTGTLDGAWRQEADQAFRELRELSLSASRASSQVTELARRARQMIAEIELPQGEGVALAQLHDALADLLAVPGAPGELAAHLAARYPLVTHAAELVCDESRAYLRERDTVWQTVAVELRSWSVDARRVPTLKAEQARLKAARQWLRNAAEDIRNARLAPFAAHSQGIWSQLRQESNVELGTMTLQGANTRRKVEFEVSVDGVDNGTALGVMSQGELQALGLATFLPRSCTAESPFRFVVVDDPVQSMDPSKVDALAKVLADLADERQVVVFTHDSRLPDAVRRLEIDAQILEVVRAERSVVTIRPGLDPVTRYLDDAGAVALSRDIPEEVRAPVVAELCRSALEAACHRVVWRVRTAKGECRLDIETDLQKAGKNITLAFALALFDDVNRGGDVLSRINSAYGRRAGDAYQACRRGVHGQWHGDLPDLVRQVRQIAEVLK</sequence>
<dbReference type="SUPFAM" id="SSF52540">
    <property type="entry name" value="P-loop containing nucleoside triphosphate hydrolases"/>
    <property type="match status" value="1"/>
</dbReference>
<dbReference type="GO" id="GO:0016887">
    <property type="term" value="F:ATP hydrolysis activity"/>
    <property type="evidence" value="ECO:0007669"/>
    <property type="project" value="InterPro"/>
</dbReference>
<proteinExistence type="inferred from homology"/>
<dbReference type="Pfam" id="PF13304">
    <property type="entry name" value="AAA_21"/>
    <property type="match status" value="1"/>
</dbReference>
<evidence type="ECO:0000256" key="3">
    <source>
        <dbReference type="ARBA" id="ARBA00013368"/>
    </source>
</evidence>
<accession>A0A8J3PHE2</accession>
<protein>
    <recommendedName>
        <fullName evidence="3">Nuclease SbcCD subunit C</fullName>
    </recommendedName>
</protein>
<comment type="caution">
    <text evidence="5">The sequence shown here is derived from an EMBL/GenBank/DDBJ whole genome shotgun (WGS) entry which is preliminary data.</text>
</comment>
<organism evidence="5 6">
    <name type="scientific">Catellatospora methionotrophica</name>
    <dbReference type="NCBI Taxonomy" id="121620"/>
    <lineage>
        <taxon>Bacteria</taxon>
        <taxon>Bacillati</taxon>
        <taxon>Actinomycetota</taxon>
        <taxon>Actinomycetes</taxon>
        <taxon>Micromonosporales</taxon>
        <taxon>Micromonosporaceae</taxon>
        <taxon>Catellatospora</taxon>
    </lineage>
</organism>
<dbReference type="RefSeq" id="WP_166380926.1">
    <property type="nucleotide sequence ID" value="NZ_BAAATT010000030.1"/>
</dbReference>
<dbReference type="InterPro" id="IPR003959">
    <property type="entry name" value="ATPase_AAA_core"/>
</dbReference>
<dbReference type="PANTHER" id="PTHR32114">
    <property type="entry name" value="ABC TRANSPORTER ABCH.3"/>
    <property type="match status" value="1"/>
</dbReference>
<dbReference type="PANTHER" id="PTHR32114:SF2">
    <property type="entry name" value="ABC TRANSPORTER ABCH.3"/>
    <property type="match status" value="1"/>
</dbReference>
<evidence type="ECO:0000313" key="5">
    <source>
        <dbReference type="EMBL" id="GIG17237.1"/>
    </source>
</evidence>
<feature type="domain" description="ATPase AAA-type core" evidence="4">
    <location>
        <begin position="313"/>
        <end position="389"/>
    </location>
</feature>
<evidence type="ECO:0000313" key="6">
    <source>
        <dbReference type="Proteomes" id="UP000660339"/>
    </source>
</evidence>
<dbReference type="Gene3D" id="3.40.50.300">
    <property type="entry name" value="P-loop containing nucleotide triphosphate hydrolases"/>
    <property type="match status" value="1"/>
</dbReference>
<evidence type="ECO:0000256" key="1">
    <source>
        <dbReference type="ARBA" id="ARBA00006930"/>
    </source>
</evidence>
<dbReference type="GO" id="GO:0005524">
    <property type="term" value="F:ATP binding"/>
    <property type="evidence" value="ECO:0007669"/>
    <property type="project" value="InterPro"/>
</dbReference>
<evidence type="ECO:0000259" key="4">
    <source>
        <dbReference type="Pfam" id="PF13304"/>
    </source>
</evidence>
<name>A0A8J3PHE2_9ACTN</name>
<reference evidence="5" key="1">
    <citation type="submission" date="2021-01" db="EMBL/GenBank/DDBJ databases">
        <title>Whole genome shotgun sequence of Catellatospora methionotrophica NBRC 14553.</title>
        <authorList>
            <person name="Komaki H."/>
            <person name="Tamura T."/>
        </authorList>
    </citation>
    <scope>NUCLEOTIDE SEQUENCE</scope>
    <source>
        <strain evidence="5">NBRC 14553</strain>
    </source>
</reference>
<dbReference type="Proteomes" id="UP000660339">
    <property type="component" value="Unassembled WGS sequence"/>
</dbReference>
<comment type="subunit">
    <text evidence="2">Heterodimer of SbcC and SbcD.</text>
</comment>